<reference evidence="7 8" key="1">
    <citation type="submission" date="2021-06" db="EMBL/GenBank/DDBJ databases">
        <title>Microbial metabolic specificity influences pelagic lipid remineralization.</title>
        <authorList>
            <person name="Behrendt L."/>
            <person name="Hunter J.E."/>
            <person name="Alcolombri U."/>
            <person name="Smriga S."/>
            <person name="Mincer T."/>
            <person name="Lowenstein D.P."/>
            <person name="Peaudecerf F.J."/>
            <person name="Fernandez V.I."/>
            <person name="Fredricks H."/>
            <person name="Almblad H."/>
            <person name="Harrison J.J."/>
            <person name="Stocker R."/>
            <person name="Van Mooy B.A.S."/>
        </authorList>
    </citation>
    <scope>NUCLEOTIDE SEQUENCE [LARGE SCALE GENOMIC DNA]</scope>
    <source>
        <strain evidence="7 8">HP15-B</strain>
    </source>
</reference>
<evidence type="ECO:0000256" key="3">
    <source>
        <dbReference type="ARBA" id="ARBA00022833"/>
    </source>
</evidence>
<evidence type="ECO:0000256" key="1">
    <source>
        <dbReference type="ARBA" id="ARBA00022723"/>
    </source>
</evidence>
<dbReference type="InterPro" id="IPR011055">
    <property type="entry name" value="Dup_hybrid_motif"/>
</dbReference>
<dbReference type="Pfam" id="PF01551">
    <property type="entry name" value="Peptidase_M23"/>
    <property type="match status" value="1"/>
</dbReference>
<dbReference type="GeneID" id="78560570"/>
<keyword evidence="1" id="KW-0479">Metal-binding</keyword>
<proteinExistence type="inferred from homology"/>
<organism evidence="7 8">
    <name type="scientific">Marinobacter adhaerens</name>
    <dbReference type="NCBI Taxonomy" id="1033846"/>
    <lineage>
        <taxon>Bacteria</taxon>
        <taxon>Pseudomonadati</taxon>
        <taxon>Pseudomonadota</taxon>
        <taxon>Gammaproteobacteria</taxon>
        <taxon>Pseudomonadales</taxon>
        <taxon>Marinobacteraceae</taxon>
        <taxon>Marinobacter</taxon>
    </lineage>
</organism>
<name>A0ABX8IDR5_9GAMM</name>
<dbReference type="InterPro" id="IPR008663">
    <property type="entry name" value="LECT2"/>
</dbReference>
<dbReference type="Gene3D" id="2.70.70.10">
    <property type="entry name" value="Glucose Permease (Domain IIA)"/>
    <property type="match status" value="1"/>
</dbReference>
<dbReference type="PANTHER" id="PTHR11329">
    <property type="entry name" value="LEUKOCYTE CELL-DERIVED CHEMOTAXIN 2"/>
    <property type="match status" value="1"/>
</dbReference>
<dbReference type="CDD" id="cd12797">
    <property type="entry name" value="M23_peptidase"/>
    <property type="match status" value="1"/>
</dbReference>
<sequence length="135" mass="15002">MHLHEMSFRRCDGHGCGGFGDSRGSRKHNGVDMACRPGSDVCSPVSGKVTKLGYPYGDDLSFRYVEVSTHGYRYRMFYVEPCVSVGDEVTRDTVIGKAQALGGRYAGITEHVHFEVMNSRDDFIDPTPIILAQQH</sequence>
<dbReference type="SUPFAM" id="SSF51261">
    <property type="entry name" value="Duplicated hybrid motif"/>
    <property type="match status" value="1"/>
</dbReference>
<evidence type="ECO:0000313" key="8">
    <source>
        <dbReference type="Proteomes" id="UP000683442"/>
    </source>
</evidence>
<protein>
    <submittedName>
        <fullName evidence="7">M23 family metallopeptidase</fullName>
    </submittedName>
</protein>
<keyword evidence="3" id="KW-0862">Zinc</keyword>
<evidence type="ECO:0000256" key="4">
    <source>
        <dbReference type="ARBA" id="ARBA00023157"/>
    </source>
</evidence>
<evidence type="ECO:0000256" key="2">
    <source>
        <dbReference type="ARBA" id="ARBA00022729"/>
    </source>
</evidence>
<accession>A0ABX8IDR5</accession>
<gene>
    <name evidence="7" type="ORF">KQ249_14010</name>
</gene>
<dbReference type="RefSeq" id="WP_049784478.1">
    <property type="nucleotide sequence ID" value="NZ_CP076686.1"/>
</dbReference>
<evidence type="ECO:0000256" key="5">
    <source>
        <dbReference type="ARBA" id="ARBA00024361"/>
    </source>
</evidence>
<keyword evidence="8" id="KW-1185">Reference proteome</keyword>
<evidence type="ECO:0000313" key="7">
    <source>
        <dbReference type="EMBL" id="QWV11798.1"/>
    </source>
</evidence>
<keyword evidence="2" id="KW-0732">Signal</keyword>
<dbReference type="PANTHER" id="PTHR11329:SF0">
    <property type="entry name" value="LEUKOCYTE CELL-DERIVED CHEMOTAXIN-2"/>
    <property type="match status" value="1"/>
</dbReference>
<keyword evidence="4" id="KW-1015">Disulfide bond</keyword>
<dbReference type="EMBL" id="CP076686">
    <property type="protein sequence ID" value="QWV11798.1"/>
    <property type="molecule type" value="Genomic_DNA"/>
</dbReference>
<comment type="similarity">
    <text evidence="5">Belongs to the LECT2/MIM-1 family.</text>
</comment>
<dbReference type="InterPro" id="IPR016047">
    <property type="entry name" value="M23ase_b-sheet_dom"/>
</dbReference>
<evidence type="ECO:0000259" key="6">
    <source>
        <dbReference type="Pfam" id="PF01551"/>
    </source>
</evidence>
<feature type="domain" description="M23ase beta-sheet core" evidence="6">
    <location>
        <begin position="26"/>
        <end position="120"/>
    </location>
</feature>
<dbReference type="Proteomes" id="UP000683442">
    <property type="component" value="Chromosome"/>
</dbReference>